<dbReference type="GO" id="GO:0005737">
    <property type="term" value="C:cytoplasm"/>
    <property type="evidence" value="ECO:0007669"/>
    <property type="project" value="UniProtKB-ARBA"/>
</dbReference>
<dbReference type="PANTHER" id="PTHR21011">
    <property type="entry name" value="MITOCHONDRIAL 28S RIBOSOMAL PROTEIN S6"/>
    <property type="match status" value="1"/>
</dbReference>
<dbReference type="Proteomes" id="UP000032545">
    <property type="component" value="Unassembled WGS sequence"/>
</dbReference>
<evidence type="ECO:0000256" key="7">
    <source>
        <dbReference type="ARBA" id="ARBA00035294"/>
    </source>
</evidence>
<keyword evidence="4 8" id="KW-0689">Ribosomal protein</keyword>
<dbReference type="PATRIC" id="fig|1502723.3.peg.2406"/>
<evidence type="ECO:0000256" key="8">
    <source>
        <dbReference type="HAMAP-Rule" id="MF_00360"/>
    </source>
</evidence>
<organism evidence="9 10">
    <name type="scientific">Frankia torreyi</name>
    <dbReference type="NCBI Taxonomy" id="1856"/>
    <lineage>
        <taxon>Bacteria</taxon>
        <taxon>Bacillati</taxon>
        <taxon>Actinomycetota</taxon>
        <taxon>Actinomycetes</taxon>
        <taxon>Frankiales</taxon>
        <taxon>Frankiaceae</taxon>
        <taxon>Frankia</taxon>
    </lineage>
</organism>
<keyword evidence="2 8" id="KW-0699">rRNA-binding</keyword>
<dbReference type="EMBL" id="JYFN01000021">
    <property type="protein sequence ID" value="KJE22662.1"/>
    <property type="molecule type" value="Genomic_DNA"/>
</dbReference>
<dbReference type="FunFam" id="3.30.70.60:FF:000002">
    <property type="entry name" value="30S ribosomal protein S6"/>
    <property type="match status" value="1"/>
</dbReference>
<dbReference type="AlphaFoldDB" id="A0A0D8BGU1"/>
<keyword evidence="3 8" id="KW-0694">RNA-binding</keyword>
<dbReference type="GO" id="GO:0003735">
    <property type="term" value="F:structural constituent of ribosome"/>
    <property type="evidence" value="ECO:0007669"/>
    <property type="project" value="InterPro"/>
</dbReference>
<dbReference type="InterPro" id="IPR020815">
    <property type="entry name" value="Ribosomal_bS6_CS"/>
</dbReference>
<dbReference type="GO" id="GO:0006412">
    <property type="term" value="P:translation"/>
    <property type="evidence" value="ECO:0007669"/>
    <property type="project" value="UniProtKB-UniRule"/>
</dbReference>
<dbReference type="GO" id="GO:0005840">
    <property type="term" value="C:ribosome"/>
    <property type="evidence" value="ECO:0007669"/>
    <property type="project" value="UniProtKB-KW"/>
</dbReference>
<evidence type="ECO:0000256" key="1">
    <source>
        <dbReference type="ARBA" id="ARBA00009512"/>
    </source>
</evidence>
<dbReference type="Gene3D" id="3.30.70.60">
    <property type="match status" value="1"/>
</dbReference>
<evidence type="ECO:0000256" key="3">
    <source>
        <dbReference type="ARBA" id="ARBA00022884"/>
    </source>
</evidence>
<evidence type="ECO:0000256" key="5">
    <source>
        <dbReference type="ARBA" id="ARBA00023274"/>
    </source>
</evidence>
<dbReference type="PROSITE" id="PS01048">
    <property type="entry name" value="RIBOSOMAL_S6"/>
    <property type="match status" value="1"/>
</dbReference>
<keyword evidence="5 8" id="KW-0687">Ribonucleoprotein</keyword>
<dbReference type="InterPro" id="IPR035980">
    <property type="entry name" value="Ribosomal_bS6_sf"/>
</dbReference>
<comment type="similarity">
    <text evidence="1 8">Belongs to the bacterial ribosomal protein bS6 family.</text>
</comment>
<gene>
    <name evidence="8" type="primary">rpsF</name>
    <name evidence="9" type="ORF">FF36_03028</name>
</gene>
<dbReference type="InterPro" id="IPR020814">
    <property type="entry name" value="Ribosomal_S6_plastid/chlpt"/>
</dbReference>
<dbReference type="SUPFAM" id="SSF54995">
    <property type="entry name" value="Ribosomal protein S6"/>
    <property type="match status" value="1"/>
</dbReference>
<dbReference type="PANTHER" id="PTHR21011:SF1">
    <property type="entry name" value="SMALL RIBOSOMAL SUBUNIT PROTEIN BS6M"/>
    <property type="match status" value="1"/>
</dbReference>
<dbReference type="NCBIfam" id="TIGR00166">
    <property type="entry name" value="S6"/>
    <property type="match status" value="1"/>
</dbReference>
<name>A0A0D8BGU1_9ACTN</name>
<reference evidence="10" key="1">
    <citation type="submission" date="2015-02" db="EMBL/GenBank/DDBJ databases">
        <title>Draft Genome of Frankia sp. CpI1-S.</title>
        <authorList>
            <person name="Oshone R.T."/>
            <person name="Ngom M."/>
            <person name="Ghodhbane-Gtari F."/>
            <person name="Gtari M."/>
            <person name="Morris K."/>
            <person name="Thomas K."/>
            <person name="Sen A."/>
            <person name="Tisa L.S."/>
        </authorList>
    </citation>
    <scope>NUCLEOTIDE SEQUENCE [LARGE SCALE GENOMIC DNA]</scope>
    <source>
        <strain evidence="10">CpI1-S</strain>
    </source>
</reference>
<comment type="caution">
    <text evidence="9">The sequence shown here is derived from an EMBL/GenBank/DDBJ whole genome shotgun (WGS) entry which is preliminary data.</text>
</comment>
<proteinExistence type="inferred from homology"/>
<evidence type="ECO:0000256" key="2">
    <source>
        <dbReference type="ARBA" id="ARBA00022730"/>
    </source>
</evidence>
<accession>A0A0D8BGU1</accession>
<sequence length="112" mass="12634">MGSTLARHYELMVILVSDLEERTVAPSLDQYLGVVRQGGGVVEKVDIWGRRRLSYEIAKSNEGIYAVIDLHAEPDVVAELNRQLVLNESVIRTKVIRLPEPKKPRQSRRVAA</sequence>
<reference evidence="9 10" key="2">
    <citation type="journal article" date="2016" name="Genome Announc.">
        <title>Permanent Draft Genome Sequences for Two Variants of Frankia sp. Strain CpI1, the First Frankia Strain Isolated from Root Nodules of Comptonia peregrina.</title>
        <authorList>
            <person name="Oshone R."/>
            <person name="Hurst S.G.IV."/>
            <person name="Abebe-Akele F."/>
            <person name="Simpson S."/>
            <person name="Morris K."/>
            <person name="Thomas W.K."/>
            <person name="Tisa L.S."/>
        </authorList>
    </citation>
    <scope>NUCLEOTIDE SEQUENCE [LARGE SCALE GENOMIC DNA]</scope>
    <source>
        <strain evidence="10">CpI1-S</strain>
    </source>
</reference>
<dbReference type="GO" id="GO:0070181">
    <property type="term" value="F:small ribosomal subunit rRNA binding"/>
    <property type="evidence" value="ECO:0007669"/>
    <property type="project" value="TreeGrafter"/>
</dbReference>
<dbReference type="HAMAP" id="MF_00360">
    <property type="entry name" value="Ribosomal_bS6"/>
    <property type="match status" value="1"/>
</dbReference>
<dbReference type="InterPro" id="IPR014717">
    <property type="entry name" value="Transl_elong_EF1B/ribsomal_bS6"/>
</dbReference>
<keyword evidence="10" id="KW-1185">Reference proteome</keyword>
<evidence type="ECO:0000256" key="6">
    <source>
        <dbReference type="ARBA" id="ARBA00035104"/>
    </source>
</evidence>
<protein>
    <recommendedName>
        <fullName evidence="7 8">Small ribosomal subunit protein bS6</fullName>
    </recommendedName>
</protein>
<dbReference type="InterPro" id="IPR000529">
    <property type="entry name" value="Ribosomal_bS6"/>
</dbReference>
<comment type="function">
    <text evidence="6 8">Binds together with bS18 to 16S ribosomal RNA.</text>
</comment>
<evidence type="ECO:0000313" key="10">
    <source>
        <dbReference type="Proteomes" id="UP000032545"/>
    </source>
</evidence>
<dbReference type="Pfam" id="PF01250">
    <property type="entry name" value="Ribosomal_S6"/>
    <property type="match status" value="1"/>
</dbReference>
<evidence type="ECO:0000256" key="4">
    <source>
        <dbReference type="ARBA" id="ARBA00022980"/>
    </source>
</evidence>
<dbReference type="CDD" id="cd00473">
    <property type="entry name" value="bS6"/>
    <property type="match status" value="1"/>
</dbReference>
<evidence type="ECO:0000313" key="9">
    <source>
        <dbReference type="EMBL" id="KJE22662.1"/>
    </source>
</evidence>
<dbReference type="GO" id="GO:1990904">
    <property type="term" value="C:ribonucleoprotein complex"/>
    <property type="evidence" value="ECO:0007669"/>
    <property type="project" value="UniProtKB-KW"/>
</dbReference>